<keyword evidence="1" id="KW-0378">Hydrolase</keyword>
<proteinExistence type="predicted"/>
<gene>
    <name evidence="1" type="ORF">Prudu_016952</name>
</gene>
<reference evidence="1" key="1">
    <citation type="journal article" date="2019" name="Science">
        <title>Mutation of a bHLH transcription factor allowed almond domestication.</title>
        <authorList>
            <person name="Sanchez-Perez R."/>
            <person name="Pavan S."/>
            <person name="Mazzeo R."/>
            <person name="Moldovan C."/>
            <person name="Aiese Cigliano R."/>
            <person name="Del Cueto J."/>
            <person name="Ricciardi F."/>
            <person name="Lotti C."/>
            <person name="Ricciardi L."/>
            <person name="Dicenta F."/>
            <person name="Lopez-Marques R.L."/>
            <person name="Lindberg Moller B."/>
        </authorList>
    </citation>
    <scope>NUCLEOTIDE SEQUENCE</scope>
</reference>
<sequence length="438" mass="49204">MEAQKRGSTKRKRKAETNVQEEIVNKWRKLKPKEKATYGSALEGSSGQVEGSSGQVKDLVNEIGFITRSSPDRFHRTVEKLWNEKRSDSKLKFGSGLFIMGLKNTGEDVELDCPVEDEKVKSLVKSFGGNGKRVLVRGLAKQLEKCENEDEDFKVRFVMFALDIVLCPTSSPSVTGNYLTFLTIPRKIETKNWADHEFNFLREGVRLFKAKKVAYVNGSLLFLQLFYFDSIIHGGVYVDKSLDPIMSWDNNSVWKLIKWVRKQGGFDSPTIQVISKHRPTNEVSGVNLERIVQEVAISLAPVIQAKVKRSVEGLAITLGPIIQAEVQPSVLELTDKVMSQVNSFMKDARQHLHLGHEDVNQTKEDGTLKIRDQGGENVVKKKGEECSKLKEKCAVDVNNPWTPLPDGQSFIEPELKIGVEKRKFSKLAGGDQSGIKTR</sequence>
<dbReference type="GO" id="GO:0008233">
    <property type="term" value="F:peptidase activity"/>
    <property type="evidence" value="ECO:0007669"/>
    <property type="project" value="UniProtKB-KW"/>
</dbReference>
<dbReference type="GO" id="GO:0006508">
    <property type="term" value="P:proteolysis"/>
    <property type="evidence" value="ECO:0007669"/>
    <property type="project" value="UniProtKB-KW"/>
</dbReference>
<keyword evidence="1" id="KW-0645">Protease</keyword>
<organism evidence="1">
    <name type="scientific">Prunus dulcis</name>
    <name type="common">Almond</name>
    <name type="synonym">Amygdalus dulcis</name>
    <dbReference type="NCBI Taxonomy" id="3755"/>
    <lineage>
        <taxon>Eukaryota</taxon>
        <taxon>Viridiplantae</taxon>
        <taxon>Streptophyta</taxon>
        <taxon>Embryophyta</taxon>
        <taxon>Tracheophyta</taxon>
        <taxon>Spermatophyta</taxon>
        <taxon>Magnoliopsida</taxon>
        <taxon>eudicotyledons</taxon>
        <taxon>Gunneridae</taxon>
        <taxon>Pentapetalae</taxon>
        <taxon>rosids</taxon>
        <taxon>fabids</taxon>
        <taxon>Rosales</taxon>
        <taxon>Rosaceae</taxon>
        <taxon>Amygdaloideae</taxon>
        <taxon>Amygdaleae</taxon>
        <taxon>Prunus</taxon>
    </lineage>
</organism>
<accession>A0A4Y1RNM4</accession>
<protein>
    <submittedName>
        <fullName evidence="1">UB-like protease 1A</fullName>
    </submittedName>
</protein>
<dbReference type="EMBL" id="AP019302">
    <property type="protein sequence ID" value="BBH05538.1"/>
    <property type="molecule type" value="Genomic_DNA"/>
</dbReference>
<dbReference type="PANTHER" id="PTHR34835">
    <property type="entry name" value="OS07G0283600 PROTEIN-RELATED"/>
    <property type="match status" value="1"/>
</dbReference>
<dbReference type="AlphaFoldDB" id="A0A4Y1RNM4"/>
<name>A0A4Y1RNM4_PRUDU</name>
<evidence type="ECO:0000313" key="1">
    <source>
        <dbReference type="EMBL" id="BBH05538.1"/>
    </source>
</evidence>
<dbReference type="PANTHER" id="PTHR34835:SF34">
    <property type="entry name" value="OS08G0555500 PROTEIN"/>
    <property type="match status" value="1"/>
</dbReference>